<evidence type="ECO:0000259" key="14">
    <source>
        <dbReference type="Pfam" id="PF07715"/>
    </source>
</evidence>
<dbReference type="InterPro" id="IPR039426">
    <property type="entry name" value="TonB-dep_rcpt-like"/>
</dbReference>
<evidence type="ECO:0000259" key="13">
    <source>
        <dbReference type="Pfam" id="PF00593"/>
    </source>
</evidence>
<name>A0AAQ1GJI3_9BURK</name>
<evidence type="ECO:0000256" key="6">
    <source>
        <dbReference type="ARBA" id="ARBA00023077"/>
    </source>
</evidence>
<dbReference type="InterPro" id="IPR000531">
    <property type="entry name" value="Beta-barrel_TonB"/>
</dbReference>
<evidence type="ECO:0000313" key="15">
    <source>
        <dbReference type="EMBL" id="SEK02394.1"/>
    </source>
</evidence>
<dbReference type="InterPro" id="IPR036942">
    <property type="entry name" value="Beta-barrel_TonB_sf"/>
</dbReference>
<evidence type="ECO:0000256" key="2">
    <source>
        <dbReference type="ARBA" id="ARBA00009810"/>
    </source>
</evidence>
<proteinExistence type="inferred from homology"/>
<keyword evidence="8" id="KW-0675">Receptor</keyword>
<evidence type="ECO:0000256" key="12">
    <source>
        <dbReference type="SAM" id="MobiDB-lite"/>
    </source>
</evidence>
<keyword evidence="9 10" id="KW-0998">Cell outer membrane</keyword>
<evidence type="ECO:0000313" key="16">
    <source>
        <dbReference type="Proteomes" id="UP000183529"/>
    </source>
</evidence>
<keyword evidence="3 10" id="KW-0813">Transport</keyword>
<comment type="subcellular location">
    <subcellularLocation>
        <location evidence="1 10">Cell outer membrane</location>
        <topology evidence="1 10">Multi-pass membrane protein</topology>
    </subcellularLocation>
</comment>
<dbReference type="Gene3D" id="2.40.170.20">
    <property type="entry name" value="TonB-dependent receptor, beta-barrel domain"/>
    <property type="match status" value="1"/>
</dbReference>
<evidence type="ECO:0000256" key="10">
    <source>
        <dbReference type="PROSITE-ProRule" id="PRU01360"/>
    </source>
</evidence>
<evidence type="ECO:0000256" key="9">
    <source>
        <dbReference type="ARBA" id="ARBA00023237"/>
    </source>
</evidence>
<feature type="domain" description="TonB-dependent receptor plug" evidence="14">
    <location>
        <begin position="30"/>
        <end position="117"/>
    </location>
</feature>
<dbReference type="PANTHER" id="PTHR30069">
    <property type="entry name" value="TONB-DEPENDENT OUTER MEMBRANE RECEPTOR"/>
    <property type="match status" value="1"/>
</dbReference>
<dbReference type="CDD" id="cd01347">
    <property type="entry name" value="ligand_gated_channel"/>
    <property type="match status" value="1"/>
</dbReference>
<sequence length="651" mass="70609">MLPRVEVVARPLKNSFISETDPKTPRQPLPASDGADYLKTVPGFTAIRSGGTNGDPVLRGMFGSRLNLLANGAPTQGACPARMDSPSSYVAPESYDKVTVIKGPQTVLYGPGASAGTVLFEREAPRFDTAGAHVDASVMGGTNGRNDENLELTAGNPDVYARVNANKSHAQDYRDGNGQSVPSAWDKWNTDIALGVTPDADTRIELDAGTGNGHARYAGRGMDGVRFKRDSVALRFEKQHLGSVIRKIEAQVYYNAFEHRMDNYTLRATPSGSMAMASDVRRRTAGGRVAATLDTGDNLQWIVGFDAQTNWLDSRSAMGLQSPSALSWTPSAQMTNYGLFSEVTWDASETQRVVAGLRLDRAAATDERATVSASMMSMAQPNPTANATRTRTLPGGFIRYEQTARTMPLTWYAGIGHTERFPDYWELFSPTRGPANSANAFAGIEPEKTTQFDVGAHYRNDAIDAWISAYAGYVEDFILFNYGTGTQSNVSQASNVNAQIMGGELGGTWRAGAGWKLGMSAAYAWGRNANSGEPLPQIPPLDVRLNADYTWRAWSVGALWRIVAPQRRYTLHEGNVVGQDFGPSAGFGVVSLHAQYDLDKRTQFSIGVDNLFNKAYSEHLNLAGNAGFGYSGGVAIMEPGRTIWGRLRFRM</sequence>
<dbReference type="Pfam" id="PF07715">
    <property type="entry name" value="Plug"/>
    <property type="match status" value="1"/>
</dbReference>
<keyword evidence="7 10" id="KW-0472">Membrane</keyword>
<dbReference type="InterPro" id="IPR037066">
    <property type="entry name" value="Plug_dom_sf"/>
</dbReference>
<reference evidence="15 16" key="1">
    <citation type="submission" date="2016-10" db="EMBL/GenBank/DDBJ databases">
        <authorList>
            <person name="Varghese N."/>
            <person name="Submissions S."/>
        </authorList>
    </citation>
    <scope>NUCLEOTIDE SEQUENCE [LARGE SCALE GENOMIC DNA]</scope>
    <source>
        <strain evidence="15 16">LMG 22274</strain>
    </source>
</reference>
<evidence type="ECO:0000256" key="1">
    <source>
        <dbReference type="ARBA" id="ARBA00004571"/>
    </source>
</evidence>
<dbReference type="NCBIfam" id="TIGR01778">
    <property type="entry name" value="TonB-copper"/>
    <property type="match status" value="1"/>
</dbReference>
<dbReference type="GO" id="GO:0044718">
    <property type="term" value="P:siderophore transmembrane transport"/>
    <property type="evidence" value="ECO:0007669"/>
    <property type="project" value="TreeGrafter"/>
</dbReference>
<dbReference type="GO" id="GO:0015344">
    <property type="term" value="F:siderophore uptake transmembrane transporter activity"/>
    <property type="evidence" value="ECO:0007669"/>
    <property type="project" value="TreeGrafter"/>
</dbReference>
<dbReference type="Gene3D" id="2.170.130.10">
    <property type="entry name" value="TonB-dependent receptor, plug domain"/>
    <property type="match status" value="1"/>
</dbReference>
<dbReference type="InterPro" id="IPR012910">
    <property type="entry name" value="Plug_dom"/>
</dbReference>
<dbReference type="Pfam" id="PF00593">
    <property type="entry name" value="TonB_dep_Rec_b-barrel"/>
    <property type="match status" value="1"/>
</dbReference>
<feature type="domain" description="TonB-dependent receptor-like beta-barrel" evidence="13">
    <location>
        <begin position="169"/>
        <end position="611"/>
    </location>
</feature>
<dbReference type="Proteomes" id="UP000183529">
    <property type="component" value="Unassembled WGS sequence"/>
</dbReference>
<keyword evidence="6 11" id="KW-0798">TonB box</keyword>
<dbReference type="PANTHER" id="PTHR30069:SF49">
    <property type="entry name" value="OUTER MEMBRANE PROTEIN C"/>
    <property type="match status" value="1"/>
</dbReference>
<evidence type="ECO:0000256" key="11">
    <source>
        <dbReference type="RuleBase" id="RU003357"/>
    </source>
</evidence>
<evidence type="ECO:0000256" key="4">
    <source>
        <dbReference type="ARBA" id="ARBA00022452"/>
    </source>
</evidence>
<dbReference type="InterPro" id="IPR010100">
    <property type="entry name" value="TonB-dep_Cu_rcpt"/>
</dbReference>
<keyword evidence="5 10" id="KW-0812">Transmembrane</keyword>
<organism evidence="15 16">
    <name type="scientific">Paraburkholderia tropica</name>
    <dbReference type="NCBI Taxonomy" id="92647"/>
    <lineage>
        <taxon>Bacteria</taxon>
        <taxon>Pseudomonadati</taxon>
        <taxon>Pseudomonadota</taxon>
        <taxon>Betaproteobacteria</taxon>
        <taxon>Burkholderiales</taxon>
        <taxon>Burkholderiaceae</taxon>
        <taxon>Paraburkholderia</taxon>
    </lineage>
</organism>
<evidence type="ECO:0000256" key="3">
    <source>
        <dbReference type="ARBA" id="ARBA00022448"/>
    </source>
</evidence>
<keyword evidence="4 10" id="KW-1134">Transmembrane beta strand</keyword>
<evidence type="ECO:0000256" key="8">
    <source>
        <dbReference type="ARBA" id="ARBA00023170"/>
    </source>
</evidence>
<accession>A0AAQ1GJI3</accession>
<comment type="similarity">
    <text evidence="2 10 11">Belongs to the TonB-dependent receptor family.</text>
</comment>
<dbReference type="PROSITE" id="PS52016">
    <property type="entry name" value="TONB_DEPENDENT_REC_3"/>
    <property type="match status" value="1"/>
</dbReference>
<dbReference type="EMBL" id="FNZM01000013">
    <property type="protein sequence ID" value="SEK02394.1"/>
    <property type="molecule type" value="Genomic_DNA"/>
</dbReference>
<evidence type="ECO:0000256" key="7">
    <source>
        <dbReference type="ARBA" id="ARBA00023136"/>
    </source>
</evidence>
<feature type="region of interest" description="Disordered" evidence="12">
    <location>
        <begin position="16"/>
        <end position="35"/>
    </location>
</feature>
<comment type="caution">
    <text evidence="15">The sequence shown here is derived from an EMBL/GenBank/DDBJ whole genome shotgun (WGS) entry which is preliminary data.</text>
</comment>
<dbReference type="GO" id="GO:0009279">
    <property type="term" value="C:cell outer membrane"/>
    <property type="evidence" value="ECO:0007669"/>
    <property type="project" value="UniProtKB-SubCell"/>
</dbReference>
<evidence type="ECO:0000256" key="5">
    <source>
        <dbReference type="ARBA" id="ARBA00022692"/>
    </source>
</evidence>
<gene>
    <name evidence="15" type="ORF">SAMN05216550_113167</name>
</gene>
<protein>
    <submittedName>
        <fullName evidence="15">Iron complex outermembrane recepter protein</fullName>
    </submittedName>
</protein>
<dbReference type="AlphaFoldDB" id="A0AAQ1GJI3"/>
<dbReference type="SUPFAM" id="SSF56935">
    <property type="entry name" value="Porins"/>
    <property type="match status" value="1"/>
</dbReference>